<protein>
    <submittedName>
        <fullName evidence="1">Uncharacterized protein</fullName>
    </submittedName>
</protein>
<dbReference type="PANTHER" id="PTHR46704:SF9">
    <property type="entry name" value="BHLH DOMAIN-CONTAINING PROTEIN"/>
    <property type="match status" value="1"/>
</dbReference>
<reference evidence="1 2" key="1">
    <citation type="journal article" date="2023" name="Nucleic Acids Res.">
        <title>The hologenome of Daphnia magna reveals possible DNA methylation and microbiome-mediated evolution of the host genome.</title>
        <authorList>
            <person name="Chaturvedi A."/>
            <person name="Li X."/>
            <person name="Dhandapani V."/>
            <person name="Marshall H."/>
            <person name="Kissane S."/>
            <person name="Cuenca-Cambronero M."/>
            <person name="Asole G."/>
            <person name="Calvet F."/>
            <person name="Ruiz-Romero M."/>
            <person name="Marangio P."/>
            <person name="Guigo R."/>
            <person name="Rago D."/>
            <person name="Mirbahai L."/>
            <person name="Eastwood N."/>
            <person name="Colbourne J.K."/>
            <person name="Zhou J."/>
            <person name="Mallon E."/>
            <person name="Orsini L."/>
        </authorList>
    </citation>
    <scope>NUCLEOTIDE SEQUENCE [LARGE SCALE GENOMIC DNA]</scope>
    <source>
        <strain evidence="1">LRV0_1</strain>
    </source>
</reference>
<dbReference type="Proteomes" id="UP001234178">
    <property type="component" value="Unassembled WGS sequence"/>
</dbReference>
<sequence>MDAEALKQLLLKIKIEPGDESTVTKSMSEIQELFEKKKDVTERELDGSCITRDERQLSAIIGQCTNPFSGTPSPVLYNLSTGKAATLKTQQFLLGAIQIGSRAMNEFIQRYILLKLVTVNAKEIHLVFDNITSPSIKDIERERRGESERHTSYSNLLLKQKQPTNFLQALRSDSFKLEFVKLLSNGFSDPSLSCILGDKVLFLIVGKSCFSLRKSDVVIAWLEEIDKKCSHKEADTRMITHAASINSPVTIAIRSADTDVLVISLSNISKMNKNNTFYLETGLASNNTHKFTNLTHSKFLRGYVGGT</sequence>
<name>A0ABR0AH00_9CRUS</name>
<evidence type="ECO:0000313" key="2">
    <source>
        <dbReference type="Proteomes" id="UP001234178"/>
    </source>
</evidence>
<dbReference type="PANTHER" id="PTHR46704">
    <property type="entry name" value="CXC DOMAIN-CONTAINING PROTEIN-RELATED"/>
    <property type="match status" value="1"/>
</dbReference>
<comment type="caution">
    <text evidence="1">The sequence shown here is derived from an EMBL/GenBank/DDBJ whole genome shotgun (WGS) entry which is preliminary data.</text>
</comment>
<organism evidence="1 2">
    <name type="scientific">Daphnia magna</name>
    <dbReference type="NCBI Taxonomy" id="35525"/>
    <lineage>
        <taxon>Eukaryota</taxon>
        <taxon>Metazoa</taxon>
        <taxon>Ecdysozoa</taxon>
        <taxon>Arthropoda</taxon>
        <taxon>Crustacea</taxon>
        <taxon>Branchiopoda</taxon>
        <taxon>Diplostraca</taxon>
        <taxon>Cladocera</taxon>
        <taxon>Anomopoda</taxon>
        <taxon>Daphniidae</taxon>
        <taxon>Daphnia</taxon>
    </lineage>
</organism>
<keyword evidence="2" id="KW-1185">Reference proteome</keyword>
<dbReference type="EMBL" id="JAOYFB010000037">
    <property type="protein sequence ID" value="KAK4024397.1"/>
    <property type="molecule type" value="Genomic_DNA"/>
</dbReference>
<evidence type="ECO:0000313" key="1">
    <source>
        <dbReference type="EMBL" id="KAK4024397.1"/>
    </source>
</evidence>
<accession>A0ABR0AH00</accession>
<gene>
    <name evidence="1" type="ORF">OUZ56_009819</name>
</gene>
<proteinExistence type="predicted"/>